<name>A0ABS5USK2_9BIFI</name>
<keyword evidence="3" id="KW-1185">Reference proteome</keyword>
<dbReference type="RefSeq" id="WP_214375292.1">
    <property type="nucleotide sequence ID" value="NZ_JAFEJU010000001.1"/>
</dbReference>
<evidence type="ECO:0000313" key="3">
    <source>
        <dbReference type="Proteomes" id="UP000711736"/>
    </source>
</evidence>
<keyword evidence="1" id="KW-0472">Membrane</keyword>
<sequence length="58" mass="6573">MNNNRYNWKLRLLLTIMLIANLVVVVALERITGNYLVLLSFVVSVIGAVLIVTDKSER</sequence>
<evidence type="ECO:0000256" key="1">
    <source>
        <dbReference type="SAM" id="Phobius"/>
    </source>
</evidence>
<feature type="transmembrane region" description="Helical" evidence="1">
    <location>
        <begin position="12"/>
        <end position="28"/>
    </location>
</feature>
<evidence type="ECO:0008006" key="4">
    <source>
        <dbReference type="Google" id="ProtNLM"/>
    </source>
</evidence>
<dbReference type="Proteomes" id="UP000711736">
    <property type="component" value="Unassembled WGS sequence"/>
</dbReference>
<comment type="caution">
    <text evidence="2">The sequence shown here is derived from an EMBL/GenBank/DDBJ whole genome shotgun (WGS) entry which is preliminary data.</text>
</comment>
<organism evidence="2 3">
    <name type="scientific">Bifidobacterium colobi</name>
    <dbReference type="NCBI Taxonomy" id="2809026"/>
    <lineage>
        <taxon>Bacteria</taxon>
        <taxon>Bacillati</taxon>
        <taxon>Actinomycetota</taxon>
        <taxon>Actinomycetes</taxon>
        <taxon>Bifidobacteriales</taxon>
        <taxon>Bifidobacteriaceae</taxon>
        <taxon>Bifidobacterium</taxon>
    </lineage>
</organism>
<protein>
    <recommendedName>
        <fullName evidence="4">Peptidase</fullName>
    </recommendedName>
</protein>
<proteinExistence type="predicted"/>
<keyword evidence="1" id="KW-1133">Transmembrane helix</keyword>
<evidence type="ECO:0000313" key="2">
    <source>
        <dbReference type="EMBL" id="MBT1173962.1"/>
    </source>
</evidence>
<accession>A0ABS5USK2</accession>
<gene>
    <name evidence="2" type="ORF">JS530_00230</name>
</gene>
<feature type="transmembrane region" description="Helical" evidence="1">
    <location>
        <begin position="34"/>
        <end position="53"/>
    </location>
</feature>
<reference evidence="2 3" key="1">
    <citation type="journal article" date="2021" name="Environ. Microbiol.">
        <title>Genetic insights into the dark matter of the mammalian gut microbiota through targeted genome reconstruction.</title>
        <authorList>
            <person name="Lugli G.A."/>
            <person name="Alessandri G."/>
            <person name="Milani C."/>
            <person name="Viappiani A."/>
            <person name="Fontana F."/>
            <person name="Tarracchini C."/>
            <person name="Mancabelli L."/>
            <person name="Argentini C."/>
            <person name="Ruiz L."/>
            <person name="Margolles A."/>
            <person name="van Sinderen D."/>
            <person name="Turroni F."/>
            <person name="Ventura M."/>
        </authorList>
    </citation>
    <scope>NUCLEOTIDE SEQUENCE [LARGE SCALE GENOMIC DNA]</scope>
    <source>
        <strain evidence="2 3">LC6</strain>
    </source>
</reference>
<keyword evidence="1" id="KW-0812">Transmembrane</keyword>
<dbReference type="EMBL" id="JAFEJU010000001">
    <property type="protein sequence ID" value="MBT1173962.1"/>
    <property type="molecule type" value="Genomic_DNA"/>
</dbReference>